<name>A0A5J4ZLL2_9ASTE</name>
<dbReference type="Proteomes" id="UP000325577">
    <property type="component" value="Linkage Group LG7"/>
</dbReference>
<evidence type="ECO:0000313" key="2">
    <source>
        <dbReference type="EMBL" id="KAA8518546.1"/>
    </source>
</evidence>
<protein>
    <submittedName>
        <fullName evidence="2">Uncharacterized protein</fullName>
    </submittedName>
</protein>
<gene>
    <name evidence="2" type="ORF">F0562_016020</name>
</gene>
<feature type="signal peptide" evidence="1">
    <location>
        <begin position="1"/>
        <end position="22"/>
    </location>
</feature>
<proteinExistence type="predicted"/>
<keyword evidence="1" id="KW-0732">Signal</keyword>
<keyword evidence="3" id="KW-1185">Reference proteome</keyword>
<feature type="chain" id="PRO_5023943885" evidence="1">
    <location>
        <begin position="23"/>
        <end position="89"/>
    </location>
</feature>
<evidence type="ECO:0000256" key="1">
    <source>
        <dbReference type="SAM" id="SignalP"/>
    </source>
</evidence>
<evidence type="ECO:0000313" key="3">
    <source>
        <dbReference type="Proteomes" id="UP000325577"/>
    </source>
</evidence>
<dbReference type="AlphaFoldDB" id="A0A5J4ZLL2"/>
<accession>A0A5J4ZLL2</accession>
<organism evidence="2 3">
    <name type="scientific">Nyssa sinensis</name>
    <dbReference type="NCBI Taxonomy" id="561372"/>
    <lineage>
        <taxon>Eukaryota</taxon>
        <taxon>Viridiplantae</taxon>
        <taxon>Streptophyta</taxon>
        <taxon>Embryophyta</taxon>
        <taxon>Tracheophyta</taxon>
        <taxon>Spermatophyta</taxon>
        <taxon>Magnoliopsida</taxon>
        <taxon>eudicotyledons</taxon>
        <taxon>Gunneridae</taxon>
        <taxon>Pentapetalae</taxon>
        <taxon>asterids</taxon>
        <taxon>Cornales</taxon>
        <taxon>Nyssaceae</taxon>
        <taxon>Nyssa</taxon>
    </lineage>
</organism>
<dbReference type="EMBL" id="CM018050">
    <property type="protein sequence ID" value="KAA8518546.1"/>
    <property type="molecule type" value="Genomic_DNA"/>
</dbReference>
<reference evidence="2 3" key="1">
    <citation type="submission" date="2019-09" db="EMBL/GenBank/DDBJ databases">
        <title>A chromosome-level genome assembly of the Chinese tupelo Nyssa sinensis.</title>
        <authorList>
            <person name="Yang X."/>
            <person name="Kang M."/>
            <person name="Yang Y."/>
            <person name="Xiong H."/>
            <person name="Wang M."/>
            <person name="Zhang Z."/>
            <person name="Wang Z."/>
            <person name="Wu H."/>
            <person name="Ma T."/>
            <person name="Liu J."/>
            <person name="Xi Z."/>
        </authorList>
    </citation>
    <scope>NUCLEOTIDE SEQUENCE [LARGE SCALE GENOMIC DNA]</scope>
    <source>
        <strain evidence="2">J267</strain>
        <tissue evidence="2">Leaf</tissue>
    </source>
</reference>
<sequence length="89" mass="9182">MTSGGSTLALLTSMASLRMTSPSSWTPPGSVVGQPLEPGNADMVGVAVLLVGAVDWISEGWSYPPLNDTAEAAGRVIQALAQCGWRLQP</sequence>